<proteinExistence type="inferred from homology"/>
<dbReference type="Pfam" id="PF09736">
    <property type="entry name" value="Bud13"/>
    <property type="match status" value="1"/>
</dbReference>
<dbReference type="GO" id="GO:0000398">
    <property type="term" value="P:mRNA splicing, via spliceosome"/>
    <property type="evidence" value="ECO:0007669"/>
    <property type="project" value="TreeGrafter"/>
</dbReference>
<organism evidence="4 5">
    <name type="scientific">Caenorhabditis bovis</name>
    <dbReference type="NCBI Taxonomy" id="2654633"/>
    <lineage>
        <taxon>Eukaryota</taxon>
        <taxon>Metazoa</taxon>
        <taxon>Ecdysozoa</taxon>
        <taxon>Nematoda</taxon>
        <taxon>Chromadorea</taxon>
        <taxon>Rhabditida</taxon>
        <taxon>Rhabditina</taxon>
        <taxon>Rhabditomorpha</taxon>
        <taxon>Rhabditoidea</taxon>
        <taxon>Rhabditidae</taxon>
        <taxon>Peloderinae</taxon>
        <taxon>Caenorhabditis</taxon>
    </lineage>
</organism>
<protein>
    <recommendedName>
        <fullName evidence="2">BUD13 homolog</fullName>
    </recommendedName>
</protein>
<keyword evidence="5" id="KW-1185">Reference proteome</keyword>
<evidence type="ECO:0000256" key="1">
    <source>
        <dbReference type="ARBA" id="ARBA00011069"/>
    </source>
</evidence>
<dbReference type="AlphaFoldDB" id="A0A8S1ETN9"/>
<feature type="compositionally biased region" description="Polar residues" evidence="3">
    <location>
        <begin position="199"/>
        <end position="214"/>
    </location>
</feature>
<feature type="compositionally biased region" description="Basic and acidic residues" evidence="3">
    <location>
        <begin position="367"/>
        <end position="384"/>
    </location>
</feature>
<evidence type="ECO:0000256" key="2">
    <source>
        <dbReference type="ARBA" id="ARBA00014454"/>
    </source>
</evidence>
<dbReference type="PANTHER" id="PTHR31809">
    <property type="entry name" value="BUD13 HOMOLOG"/>
    <property type="match status" value="1"/>
</dbReference>
<dbReference type="InterPro" id="IPR018609">
    <property type="entry name" value="Bud13"/>
</dbReference>
<dbReference type="GO" id="GO:0003723">
    <property type="term" value="F:RNA binding"/>
    <property type="evidence" value="ECO:0007669"/>
    <property type="project" value="TreeGrafter"/>
</dbReference>
<evidence type="ECO:0000256" key="3">
    <source>
        <dbReference type="SAM" id="MobiDB-lite"/>
    </source>
</evidence>
<dbReference type="InterPro" id="IPR051112">
    <property type="entry name" value="CWC26_splicing_factor"/>
</dbReference>
<feature type="compositionally biased region" description="Basic and acidic residues" evidence="3">
    <location>
        <begin position="271"/>
        <end position="314"/>
    </location>
</feature>
<feature type="compositionally biased region" description="Basic and acidic residues" evidence="3">
    <location>
        <begin position="325"/>
        <end position="342"/>
    </location>
</feature>
<name>A0A8S1ETN9_9PELO</name>
<comment type="caution">
    <text evidence="4">The sequence shown here is derived from an EMBL/GenBank/DDBJ whole genome shotgun (WGS) entry which is preliminary data.</text>
</comment>
<dbReference type="GO" id="GO:0070274">
    <property type="term" value="C:RES complex"/>
    <property type="evidence" value="ECO:0007669"/>
    <property type="project" value="TreeGrafter"/>
</dbReference>
<dbReference type="OrthoDB" id="6022at2759"/>
<dbReference type="GO" id="GO:0005684">
    <property type="term" value="C:U2-type spliceosomal complex"/>
    <property type="evidence" value="ECO:0007669"/>
    <property type="project" value="TreeGrafter"/>
</dbReference>
<dbReference type="PANTHER" id="PTHR31809:SF0">
    <property type="entry name" value="BUD13 HOMOLOG"/>
    <property type="match status" value="1"/>
</dbReference>
<feature type="compositionally biased region" description="Basic residues" evidence="3">
    <location>
        <begin position="226"/>
        <end position="236"/>
    </location>
</feature>
<evidence type="ECO:0000313" key="5">
    <source>
        <dbReference type="Proteomes" id="UP000494206"/>
    </source>
</evidence>
<evidence type="ECO:0000313" key="4">
    <source>
        <dbReference type="EMBL" id="CAB3402875.1"/>
    </source>
</evidence>
<gene>
    <name evidence="4" type="ORF">CBOVIS_LOCUS5426</name>
</gene>
<reference evidence="4 5" key="1">
    <citation type="submission" date="2020-04" db="EMBL/GenBank/DDBJ databases">
        <authorList>
            <person name="Laetsch R D."/>
            <person name="Stevens L."/>
            <person name="Kumar S."/>
            <person name="Blaxter L. M."/>
        </authorList>
    </citation>
    <scope>NUCLEOTIDE SEQUENCE [LARGE SCALE GENOMIC DNA]</scope>
</reference>
<dbReference type="EMBL" id="CADEPM010000003">
    <property type="protein sequence ID" value="CAB3402875.1"/>
    <property type="molecule type" value="Genomic_DNA"/>
</dbReference>
<comment type="similarity">
    <text evidence="1">Belongs to the CWC26 family.</text>
</comment>
<dbReference type="Proteomes" id="UP000494206">
    <property type="component" value="Unassembled WGS sequence"/>
</dbReference>
<accession>A0A8S1ETN9</accession>
<sequence length="516" mass="60180">MTSKADYLKKYLSNGDDEKKKKKKKKAESSFKPIGMRLIEDDAFLSVEAAKQKDIASDEEREELEVIKETVKKAKIIPGFKKTFAEVEEKVKQEIITPEQSPKRENGRKRHDSDNSPTRPKRNRHDSDNSPPRERRRRHDSDNSPPRQPRRRHDSDNSPPRQPRRRHDSDNSPPRQARRRHDSDNSPPRQARRRHDSDNSPVRNRKNSANSPARSRQRRDSDNSPPRRKSPTKRQRHDSDNSPPRRNHSSDHSPPRRRQRRDSDNSPPRKRNTDKDLSPPRRSRKAEADDSCSKKVKQEVDSDDDRKDFSKTLDGKMAGLQSAKALREESDKIRARDAKLFEELDVNVSGRHADTVYRTKQTKKRGRDSSADRERKEREAKKTEELKEKYKDWNKGVIQIQTRKEQLEEMARVAAEPLARSSDNADMNNHLKEVLYEADPMASMIKKKRRAMAIDRGDLVYPTYMGPWDPNRFNIPPGYRWDGVDRSNGFEGKLAKTANQKTANQSEYYKSIAEYE</sequence>
<feature type="region of interest" description="Disordered" evidence="3">
    <location>
        <begin position="91"/>
        <end position="384"/>
    </location>
</feature>